<comment type="caution">
    <text evidence="1">The sequence shown here is derived from an EMBL/GenBank/DDBJ whole genome shotgun (WGS) entry which is preliminary data.</text>
</comment>
<organism evidence="1 2">
    <name type="scientific">Auriscalpium vulgare</name>
    <dbReference type="NCBI Taxonomy" id="40419"/>
    <lineage>
        <taxon>Eukaryota</taxon>
        <taxon>Fungi</taxon>
        <taxon>Dikarya</taxon>
        <taxon>Basidiomycota</taxon>
        <taxon>Agaricomycotina</taxon>
        <taxon>Agaricomycetes</taxon>
        <taxon>Russulales</taxon>
        <taxon>Auriscalpiaceae</taxon>
        <taxon>Auriscalpium</taxon>
    </lineage>
</organism>
<evidence type="ECO:0000313" key="2">
    <source>
        <dbReference type="Proteomes" id="UP000814033"/>
    </source>
</evidence>
<evidence type="ECO:0000313" key="1">
    <source>
        <dbReference type="EMBL" id="KAI0044139.1"/>
    </source>
</evidence>
<dbReference type="Proteomes" id="UP000814033">
    <property type="component" value="Unassembled WGS sequence"/>
</dbReference>
<protein>
    <submittedName>
        <fullName evidence="1">Uncharacterized protein</fullName>
    </submittedName>
</protein>
<proteinExistence type="predicted"/>
<keyword evidence="2" id="KW-1185">Reference proteome</keyword>
<dbReference type="EMBL" id="MU275993">
    <property type="protein sequence ID" value="KAI0044139.1"/>
    <property type="molecule type" value="Genomic_DNA"/>
</dbReference>
<accession>A0ACB8RIR8</accession>
<reference evidence="1" key="2">
    <citation type="journal article" date="2022" name="New Phytol.">
        <title>Evolutionary transition to the ectomycorrhizal habit in the genomes of a hyperdiverse lineage of mushroom-forming fungi.</title>
        <authorList>
            <person name="Looney B."/>
            <person name="Miyauchi S."/>
            <person name="Morin E."/>
            <person name="Drula E."/>
            <person name="Courty P.E."/>
            <person name="Kohler A."/>
            <person name="Kuo A."/>
            <person name="LaButti K."/>
            <person name="Pangilinan J."/>
            <person name="Lipzen A."/>
            <person name="Riley R."/>
            <person name="Andreopoulos W."/>
            <person name="He G."/>
            <person name="Johnson J."/>
            <person name="Nolan M."/>
            <person name="Tritt A."/>
            <person name="Barry K.W."/>
            <person name="Grigoriev I.V."/>
            <person name="Nagy L.G."/>
            <person name="Hibbett D."/>
            <person name="Henrissat B."/>
            <person name="Matheny P.B."/>
            <person name="Labbe J."/>
            <person name="Martin F.M."/>
        </authorList>
    </citation>
    <scope>NUCLEOTIDE SEQUENCE</scope>
    <source>
        <strain evidence="1">FP105234-sp</strain>
    </source>
</reference>
<name>A0ACB8RIR8_9AGAM</name>
<gene>
    <name evidence="1" type="ORF">FA95DRAFT_1608817</name>
</gene>
<reference evidence="1" key="1">
    <citation type="submission" date="2021-02" db="EMBL/GenBank/DDBJ databases">
        <authorList>
            <consortium name="DOE Joint Genome Institute"/>
            <person name="Ahrendt S."/>
            <person name="Looney B.P."/>
            <person name="Miyauchi S."/>
            <person name="Morin E."/>
            <person name="Drula E."/>
            <person name="Courty P.E."/>
            <person name="Chicoki N."/>
            <person name="Fauchery L."/>
            <person name="Kohler A."/>
            <person name="Kuo A."/>
            <person name="Labutti K."/>
            <person name="Pangilinan J."/>
            <person name="Lipzen A."/>
            <person name="Riley R."/>
            <person name="Andreopoulos W."/>
            <person name="He G."/>
            <person name="Johnson J."/>
            <person name="Barry K.W."/>
            <person name="Grigoriev I.V."/>
            <person name="Nagy L."/>
            <person name="Hibbett D."/>
            <person name="Henrissat B."/>
            <person name="Matheny P.B."/>
            <person name="Labbe J."/>
            <person name="Martin F."/>
        </authorList>
    </citation>
    <scope>NUCLEOTIDE SEQUENCE</scope>
    <source>
        <strain evidence="1">FP105234-sp</strain>
    </source>
</reference>
<sequence length="182" mass="20889">MSTRIFPSTDGVLAPRENRTTVENPLPPLPRAPQNKTSALQHPRVRREKSADHIRTVEYDHFTCPQKPQMPVQPEVEYMQPLPSSAFTPDDPADRHQCTAESFIIPKIVIEDWDHVEYKADASWSSAETNITSKEANSGVTRRRCKVISQRFFAFIDGIRISMRRVKSVQQIERDLSFDLLN</sequence>